<name>A0A1I3LXV0_9RHOB</name>
<dbReference type="Proteomes" id="UP000199377">
    <property type="component" value="Unassembled WGS sequence"/>
</dbReference>
<proteinExistence type="predicted"/>
<dbReference type="SMART" id="SM01008">
    <property type="entry name" value="Ald_Xan_dh_C"/>
    <property type="match status" value="1"/>
</dbReference>
<evidence type="ECO:0000259" key="3">
    <source>
        <dbReference type="SMART" id="SM01008"/>
    </source>
</evidence>
<dbReference type="InterPro" id="IPR000674">
    <property type="entry name" value="Ald_Oxase/Xan_DH_a/b"/>
</dbReference>
<sequence length="767" mass="82759">MVKFGVAQPVTRKEDLRLLTGGGRYVDDTAPEGAAWVHFLRSPVAHARLLQVDAEAARKAPGVLAVFTAEDLEGKLRNSMDAGVVQNRDGTPGAAPIRPILAADKVAYVGEAVAAVVAETQAQARDAAELIELNYEELPVAFDTALAQEQPEVHPEVALKNVAFDWAFGDEEATKQAFEGAAHVVELPLINNRVIATPMETRGAWAEWDGQKLHLSTNGQGVWGLKRELSKKIGLAPEQVRITNPDVGGGFGMKAFNYPEHFIVALAAKELGRPTRWMADRSESAMTDAMGRDHVTLARGAFDADHKLQAIHFSVIAGLGAYNSPFGQYIPSEVAKNVLPGVYDVQIGLFEVKGVYTNTCPVDSYRGAGRPEAIYQIERLMDAAARQFGMSPAEVRRKSFIPKDKFPYKTLVGQLYDVGDFDRVMTRCLKEADWDGFEARRAESAKRGMLRGRGLATYIESILGAQNETAKIEFAEDGGYNLYVGTQSNGQGHETVYAQILHERSGLPYEKIRVIQGDSDLIKTGGGTGGSRSVTMQGNAINAATDDMVEKFRPMAEEELEVSGGDLVFEEGAFRVAGTDRMVTLETLGAKARSLGNLEMLVHETENTVPGRSFPNGCHICEVEVDPDTGRTQVVKYTVVDDFGLLMNPVLAIGQVHGGVVQGVGQAINEQVVYDESGQLLTATFMDYSLPRAYEVPDMPFFHEGTPSTANAIGMKGCGEAGTVGALAAVTNAALDAVSAAGVTHVDMPLTPQRVWSWLNAAKTAAE</sequence>
<dbReference type="PANTHER" id="PTHR11908:SF132">
    <property type="entry name" value="ALDEHYDE OXIDASE 1-RELATED"/>
    <property type="match status" value="1"/>
</dbReference>
<evidence type="ECO:0000313" key="4">
    <source>
        <dbReference type="EMBL" id="SFI89552.1"/>
    </source>
</evidence>
<dbReference type="Gene3D" id="3.90.1170.50">
    <property type="entry name" value="Aldehyde oxidase/xanthine dehydrogenase, a/b hammerhead"/>
    <property type="match status" value="1"/>
</dbReference>
<dbReference type="InterPro" id="IPR037165">
    <property type="entry name" value="AldOxase/xan_DH_Mopterin-bd_sf"/>
</dbReference>
<evidence type="ECO:0000256" key="1">
    <source>
        <dbReference type="ARBA" id="ARBA00022505"/>
    </source>
</evidence>
<evidence type="ECO:0000256" key="2">
    <source>
        <dbReference type="ARBA" id="ARBA00023002"/>
    </source>
</evidence>
<keyword evidence="5" id="KW-1185">Reference proteome</keyword>
<dbReference type="InterPro" id="IPR008274">
    <property type="entry name" value="AldOxase/xan_DH_MoCoBD1"/>
</dbReference>
<dbReference type="InterPro" id="IPR016208">
    <property type="entry name" value="Ald_Oxase/xanthine_DH-like"/>
</dbReference>
<gene>
    <name evidence="4" type="ORF">SAMN05216258_110224</name>
</gene>
<protein>
    <submittedName>
        <fullName evidence="4">Carbon-monoxide dehydrogenase large subunit</fullName>
    </submittedName>
</protein>
<dbReference type="Pfam" id="PF02738">
    <property type="entry name" value="MoCoBD_1"/>
    <property type="match status" value="1"/>
</dbReference>
<organism evidence="4 5">
    <name type="scientific">Albimonas pacifica</name>
    <dbReference type="NCBI Taxonomy" id="1114924"/>
    <lineage>
        <taxon>Bacteria</taxon>
        <taxon>Pseudomonadati</taxon>
        <taxon>Pseudomonadota</taxon>
        <taxon>Alphaproteobacteria</taxon>
        <taxon>Rhodobacterales</taxon>
        <taxon>Paracoccaceae</taxon>
        <taxon>Albimonas</taxon>
    </lineage>
</organism>
<dbReference type="InterPro" id="IPR046867">
    <property type="entry name" value="AldOxase/xan_DH_MoCoBD2"/>
</dbReference>
<dbReference type="GO" id="GO:0016491">
    <property type="term" value="F:oxidoreductase activity"/>
    <property type="evidence" value="ECO:0007669"/>
    <property type="project" value="UniProtKB-KW"/>
</dbReference>
<dbReference type="GO" id="GO:0005506">
    <property type="term" value="F:iron ion binding"/>
    <property type="evidence" value="ECO:0007669"/>
    <property type="project" value="InterPro"/>
</dbReference>
<dbReference type="OrthoDB" id="9758509at2"/>
<dbReference type="Pfam" id="PF20256">
    <property type="entry name" value="MoCoBD_2"/>
    <property type="match status" value="1"/>
</dbReference>
<dbReference type="Gene3D" id="3.30.365.10">
    <property type="entry name" value="Aldehyde oxidase/xanthine dehydrogenase, molybdopterin binding domain"/>
    <property type="match status" value="4"/>
</dbReference>
<reference evidence="4 5" key="1">
    <citation type="submission" date="2016-10" db="EMBL/GenBank/DDBJ databases">
        <authorList>
            <person name="de Groot N.N."/>
        </authorList>
    </citation>
    <scope>NUCLEOTIDE SEQUENCE [LARGE SCALE GENOMIC DNA]</scope>
    <source>
        <strain evidence="4 5">CGMCC 1.11030</strain>
    </source>
</reference>
<accession>A0A1I3LXV0</accession>
<evidence type="ECO:0000313" key="5">
    <source>
        <dbReference type="Proteomes" id="UP000199377"/>
    </source>
</evidence>
<dbReference type="SUPFAM" id="SSF54665">
    <property type="entry name" value="CO dehydrogenase molybdoprotein N-domain-like"/>
    <property type="match status" value="1"/>
</dbReference>
<dbReference type="SUPFAM" id="SSF56003">
    <property type="entry name" value="Molybdenum cofactor-binding domain"/>
    <property type="match status" value="1"/>
</dbReference>
<keyword evidence="1" id="KW-0500">Molybdenum</keyword>
<dbReference type="EMBL" id="FOQH01000010">
    <property type="protein sequence ID" value="SFI89552.1"/>
    <property type="molecule type" value="Genomic_DNA"/>
</dbReference>
<dbReference type="InterPro" id="IPR036856">
    <property type="entry name" value="Ald_Oxase/Xan_DH_a/b_sf"/>
</dbReference>
<feature type="domain" description="Aldehyde oxidase/xanthine dehydrogenase a/b hammerhead" evidence="3">
    <location>
        <begin position="20"/>
        <end position="139"/>
    </location>
</feature>
<dbReference type="AlphaFoldDB" id="A0A1I3LXV0"/>
<dbReference type="PANTHER" id="PTHR11908">
    <property type="entry name" value="XANTHINE DEHYDROGENASE"/>
    <property type="match status" value="1"/>
</dbReference>
<dbReference type="STRING" id="1114924.SAMN05216258_110224"/>
<dbReference type="Pfam" id="PF01315">
    <property type="entry name" value="Ald_Xan_dh_C"/>
    <property type="match status" value="1"/>
</dbReference>
<keyword evidence="2" id="KW-0560">Oxidoreductase</keyword>